<dbReference type="EMBL" id="JABMCE010000080">
    <property type="protein sequence ID" value="NUU14520.1"/>
    <property type="molecule type" value="Genomic_DNA"/>
</dbReference>
<keyword evidence="3" id="KW-1185">Reference proteome</keyword>
<dbReference type="Pfam" id="PF11255">
    <property type="entry name" value="DUF3054"/>
    <property type="match status" value="1"/>
</dbReference>
<proteinExistence type="predicted"/>
<gene>
    <name evidence="2" type="ORF">HP507_11845</name>
</gene>
<feature type="transmembrane region" description="Helical" evidence="1">
    <location>
        <begin position="76"/>
        <end position="96"/>
    </location>
</feature>
<protein>
    <submittedName>
        <fullName evidence="2">DUF3054 domain-containing protein</fullName>
    </submittedName>
</protein>
<dbReference type="PANTHER" id="PTHR35283:SF3">
    <property type="entry name" value="T12C22.21 PROTEIN"/>
    <property type="match status" value="1"/>
</dbReference>
<name>A0ABX2M8Y2_9MICO</name>
<keyword evidence="1" id="KW-1133">Transmembrane helix</keyword>
<sequence length="150" mass="15922">MNGTGACEDGGVTERTWGWLAAVIDVVLIVLFALIGRSSHGESNSAVALWTTAYPFLAGWAIAYVTSGAWARPLRFWPTGVVAWILTVFVGLAIRVATGQGDVDGDPLPISFVIVATIVLGVFLLGWRGIARLVLRAVGRRDRSAVTAGR</sequence>
<keyword evidence="1" id="KW-0472">Membrane</keyword>
<dbReference type="PANTHER" id="PTHR35283">
    <property type="entry name" value="T12C22.21 PROTEIN"/>
    <property type="match status" value="1"/>
</dbReference>
<organism evidence="2 3">
    <name type="scientific">Curtobacterium pusillum</name>
    <dbReference type="NCBI Taxonomy" id="69373"/>
    <lineage>
        <taxon>Bacteria</taxon>
        <taxon>Bacillati</taxon>
        <taxon>Actinomycetota</taxon>
        <taxon>Actinomycetes</taxon>
        <taxon>Micrococcales</taxon>
        <taxon>Microbacteriaceae</taxon>
        <taxon>Curtobacterium</taxon>
    </lineage>
</organism>
<evidence type="ECO:0000313" key="2">
    <source>
        <dbReference type="EMBL" id="NUU14520.1"/>
    </source>
</evidence>
<feature type="transmembrane region" description="Helical" evidence="1">
    <location>
        <begin position="47"/>
        <end position="70"/>
    </location>
</feature>
<evidence type="ECO:0000256" key="1">
    <source>
        <dbReference type="SAM" id="Phobius"/>
    </source>
</evidence>
<reference evidence="2 3" key="1">
    <citation type="submission" date="2020-05" db="EMBL/GenBank/DDBJ databases">
        <title>Genome Sequencing of Type Strains.</title>
        <authorList>
            <person name="Lemaire J.F."/>
            <person name="Inderbitzin P."/>
            <person name="Gregorio O.A."/>
            <person name="Collins S.B."/>
            <person name="Wespe N."/>
            <person name="Knight-Connoni V."/>
        </authorList>
    </citation>
    <scope>NUCLEOTIDE SEQUENCE [LARGE SCALE GENOMIC DNA]</scope>
    <source>
        <strain evidence="2 3">ATCC 19096</strain>
    </source>
</reference>
<feature type="transmembrane region" description="Helical" evidence="1">
    <location>
        <begin position="17"/>
        <end position="35"/>
    </location>
</feature>
<evidence type="ECO:0000313" key="3">
    <source>
        <dbReference type="Proteomes" id="UP000573001"/>
    </source>
</evidence>
<dbReference type="Proteomes" id="UP000573001">
    <property type="component" value="Unassembled WGS sequence"/>
</dbReference>
<feature type="transmembrane region" description="Helical" evidence="1">
    <location>
        <begin position="108"/>
        <end position="127"/>
    </location>
</feature>
<accession>A0ABX2M8Y2</accession>
<dbReference type="InterPro" id="IPR021414">
    <property type="entry name" value="DUF3054"/>
</dbReference>
<keyword evidence="1" id="KW-0812">Transmembrane</keyword>
<comment type="caution">
    <text evidence="2">The sequence shown here is derived from an EMBL/GenBank/DDBJ whole genome shotgun (WGS) entry which is preliminary data.</text>
</comment>